<dbReference type="PANTHER" id="PTHR42951">
    <property type="entry name" value="METALLO-BETA-LACTAMASE DOMAIN-CONTAINING"/>
    <property type="match status" value="1"/>
</dbReference>
<dbReference type="Proteomes" id="UP001379945">
    <property type="component" value="Unassembled WGS sequence"/>
</dbReference>
<comment type="caution">
    <text evidence="2">The sequence shown here is derived from an EMBL/GenBank/DDBJ whole genome shotgun (WGS) entry which is preliminary data.</text>
</comment>
<dbReference type="NCBIfam" id="NF012229">
    <property type="entry name" value="bla_class_B_core"/>
    <property type="match status" value="1"/>
</dbReference>
<dbReference type="NCBIfam" id="NF033105">
    <property type="entry name" value="bla_subclass_B3"/>
    <property type="match status" value="1"/>
</dbReference>
<dbReference type="SUPFAM" id="SSF56281">
    <property type="entry name" value="Metallo-hydrolase/oxidoreductase"/>
    <property type="match status" value="1"/>
</dbReference>
<dbReference type="EC" id="3.5.2.6" evidence="2"/>
<evidence type="ECO:0000259" key="1">
    <source>
        <dbReference type="SMART" id="SM00849"/>
    </source>
</evidence>
<protein>
    <submittedName>
        <fullName evidence="2">Subclass B3 metallo-beta-lactamase</fullName>
        <ecNumber evidence="2">3.5.2.6</ecNumber>
    </submittedName>
</protein>
<organism evidence="2 3">
    <name type="scientific">Ideonella margarita</name>
    <dbReference type="NCBI Taxonomy" id="2984191"/>
    <lineage>
        <taxon>Bacteria</taxon>
        <taxon>Pseudomonadati</taxon>
        <taxon>Pseudomonadota</taxon>
        <taxon>Betaproteobacteria</taxon>
        <taxon>Burkholderiales</taxon>
        <taxon>Sphaerotilaceae</taxon>
        <taxon>Ideonella</taxon>
    </lineage>
</organism>
<proteinExistence type="predicted"/>
<keyword evidence="2" id="KW-0378">Hydrolase</keyword>
<reference evidence="2 3" key="1">
    <citation type="submission" date="2024-04" db="EMBL/GenBank/DDBJ databases">
        <title>Novel species of the genus Ideonella isolated from streams.</title>
        <authorList>
            <person name="Lu H."/>
        </authorList>
    </citation>
    <scope>NUCLEOTIDE SEQUENCE [LARGE SCALE GENOMIC DNA]</scope>
    <source>
        <strain evidence="2 3">LYT19W</strain>
    </source>
</reference>
<dbReference type="InterPro" id="IPR050855">
    <property type="entry name" value="NDM-1-like"/>
</dbReference>
<keyword evidence="3" id="KW-1185">Reference proteome</keyword>
<accession>A0ABU9C3Q9</accession>
<sequence length="337" mass="35922">MHRSTDRALRYSPTSFLVADVRFMINWMASAGLAGLVSALSLIAAPAVAHESAGSGPAVAVASTCLNDPSWVAPQRPFRVFGNTWHVGPTGLGVFLITSPAGHVLIDGGIPGQASLIAENIRTLGFQLGDIKWIVNSHAHCDHAGGLTELLKLTGARLVASAADAPLLARGGQEDPQYNNRFPFPPVRVDRAVGDGDQLRSGDLVMTAHATPGHTKGNTTWTWRSCEGQRCLNLVFVGSLSAPDFKLVGNVRHPTVVQDFRKGFAKVAGLPCDIALAPHPGMVDFWERVAKRDAGEPDALIDPTLCRAYAADAREDFEAKLAKQRAEASASARTPRK</sequence>
<dbReference type="EMBL" id="JBBUTI010000005">
    <property type="protein sequence ID" value="MEK8046448.1"/>
    <property type="molecule type" value="Genomic_DNA"/>
</dbReference>
<dbReference type="InterPro" id="IPR036866">
    <property type="entry name" value="RibonucZ/Hydroxyglut_hydro"/>
</dbReference>
<dbReference type="RefSeq" id="WP_341398736.1">
    <property type="nucleotide sequence ID" value="NZ_JBBUTI010000005.1"/>
</dbReference>
<gene>
    <name evidence="2" type="primary">bla</name>
    <name evidence="2" type="ORF">AACH00_08840</name>
</gene>
<dbReference type="InterPro" id="IPR001279">
    <property type="entry name" value="Metallo-B-lactamas"/>
</dbReference>
<dbReference type="Gene3D" id="3.60.15.10">
    <property type="entry name" value="Ribonuclease Z/Hydroxyacylglutathione hydrolase-like"/>
    <property type="match status" value="1"/>
</dbReference>
<dbReference type="GO" id="GO:0008800">
    <property type="term" value="F:beta-lactamase activity"/>
    <property type="evidence" value="ECO:0007669"/>
    <property type="project" value="UniProtKB-EC"/>
</dbReference>
<dbReference type="SMART" id="SM00849">
    <property type="entry name" value="Lactamase_B"/>
    <property type="match status" value="1"/>
</dbReference>
<evidence type="ECO:0000313" key="2">
    <source>
        <dbReference type="EMBL" id="MEK8046448.1"/>
    </source>
</evidence>
<dbReference type="Pfam" id="PF00753">
    <property type="entry name" value="Lactamase_B"/>
    <property type="match status" value="1"/>
</dbReference>
<dbReference type="PANTHER" id="PTHR42951:SF17">
    <property type="entry name" value="METALLO-BETA-LACTAMASE DOMAIN-CONTAINING PROTEIN"/>
    <property type="match status" value="1"/>
</dbReference>
<evidence type="ECO:0000313" key="3">
    <source>
        <dbReference type="Proteomes" id="UP001379945"/>
    </source>
</evidence>
<name>A0ABU9C3Q9_9BURK</name>
<feature type="domain" description="Metallo-beta-lactamase" evidence="1">
    <location>
        <begin position="91"/>
        <end position="279"/>
    </location>
</feature>